<proteinExistence type="predicted"/>
<dbReference type="Proteomes" id="UP001153148">
    <property type="component" value="Unassembled WGS sequence"/>
</dbReference>
<evidence type="ECO:0000313" key="1">
    <source>
        <dbReference type="EMBL" id="CAG2066253.1"/>
    </source>
</evidence>
<protein>
    <submittedName>
        <fullName evidence="1">Uncharacterized protein</fullName>
    </submittedName>
</protein>
<dbReference type="EMBL" id="CAJPIN010052022">
    <property type="protein sequence ID" value="CAG2066253.1"/>
    <property type="molecule type" value="Genomic_DNA"/>
</dbReference>
<feature type="non-terminal residue" evidence="1">
    <location>
        <position position="1"/>
    </location>
</feature>
<reference evidence="1" key="1">
    <citation type="submission" date="2021-03" db="EMBL/GenBank/DDBJ databases">
        <authorList>
            <person name="Tran Van P."/>
        </authorList>
    </citation>
    <scope>NUCLEOTIDE SEQUENCE</scope>
</reference>
<name>A0ABN7PL90_TIMPD</name>
<organism evidence="1 2">
    <name type="scientific">Timema podura</name>
    <name type="common">Walking stick</name>
    <dbReference type="NCBI Taxonomy" id="61482"/>
    <lineage>
        <taxon>Eukaryota</taxon>
        <taxon>Metazoa</taxon>
        <taxon>Ecdysozoa</taxon>
        <taxon>Arthropoda</taxon>
        <taxon>Hexapoda</taxon>
        <taxon>Insecta</taxon>
        <taxon>Pterygota</taxon>
        <taxon>Neoptera</taxon>
        <taxon>Polyneoptera</taxon>
        <taxon>Phasmatodea</taxon>
        <taxon>Timematodea</taxon>
        <taxon>Timematoidea</taxon>
        <taxon>Timematidae</taxon>
        <taxon>Timema</taxon>
    </lineage>
</organism>
<sequence length="64" mass="7497">LFQNAALRLLLLVKEISQTQEVNLLEKMKTFRILQRPLLPHLAVDPISATGVQYWRTLHQFQVK</sequence>
<accession>A0ABN7PL90</accession>
<keyword evidence="2" id="KW-1185">Reference proteome</keyword>
<comment type="caution">
    <text evidence="1">The sequence shown here is derived from an EMBL/GenBank/DDBJ whole genome shotgun (WGS) entry which is preliminary data.</text>
</comment>
<evidence type="ECO:0000313" key="2">
    <source>
        <dbReference type="Proteomes" id="UP001153148"/>
    </source>
</evidence>
<gene>
    <name evidence="1" type="ORF">TPAB3V08_LOCUS13196</name>
</gene>